<dbReference type="Proteomes" id="UP001153203">
    <property type="component" value="Unassembled WGS sequence"/>
</dbReference>
<accession>A0A9X4P7B0</accession>
<evidence type="ECO:0000313" key="2">
    <source>
        <dbReference type="Proteomes" id="UP001153203"/>
    </source>
</evidence>
<gene>
    <name evidence="1" type="ORF">NF708_05945</name>
</gene>
<dbReference type="EMBL" id="JAMWGI010000003">
    <property type="protein sequence ID" value="MDG6193543.1"/>
    <property type="molecule type" value="Genomic_DNA"/>
</dbReference>
<dbReference type="Pfam" id="PF12691">
    <property type="entry name" value="Phage_tail_terminator_6"/>
    <property type="match status" value="1"/>
</dbReference>
<proteinExistence type="predicted"/>
<reference evidence="1" key="1">
    <citation type="submission" date="2022-06" db="EMBL/GenBank/DDBJ databases">
        <title>Lactococcus from bovine mastitis in China.</title>
        <authorList>
            <person name="Lin Y."/>
            <person name="Han B."/>
        </authorList>
    </citation>
    <scope>NUCLEOTIDE SEQUENCE</scope>
    <source>
        <strain evidence="1">Hebei-B-39</strain>
    </source>
</reference>
<organism evidence="1 2">
    <name type="scientific">Lactococcus formosensis</name>
    <dbReference type="NCBI Taxonomy" id="1281486"/>
    <lineage>
        <taxon>Bacteria</taxon>
        <taxon>Bacillati</taxon>
        <taxon>Bacillota</taxon>
        <taxon>Bacilli</taxon>
        <taxon>Lactobacillales</taxon>
        <taxon>Streptococcaceae</taxon>
        <taxon>Lactococcus</taxon>
    </lineage>
</organism>
<dbReference type="AlphaFoldDB" id="A0A9X4P7B0"/>
<comment type="caution">
    <text evidence="1">The sequence shown here is derived from an EMBL/GenBank/DDBJ whole genome shotgun (WGS) entry which is preliminary data.</text>
</comment>
<dbReference type="RefSeq" id="WP_279364492.1">
    <property type="nucleotide sequence ID" value="NZ_JAMWGC010000004.1"/>
</dbReference>
<name>A0A9X4P7B0_9LACT</name>
<dbReference type="InterPro" id="IPR024411">
    <property type="entry name" value="Tail_terminator_phage"/>
</dbReference>
<evidence type="ECO:0000313" key="1">
    <source>
        <dbReference type="EMBL" id="MDG6193543.1"/>
    </source>
</evidence>
<protein>
    <submittedName>
        <fullName evidence="1">Minor capsid protein</fullName>
    </submittedName>
</protein>
<sequence length="132" mass="15292">MDFIERLNDSVNSIQSLPIKCILGYLKPEECLVLYPLPGGQVEREYFDGTKDQLLNYEFVMKSKDQEKIHETLWQIQSHLEGLSLLKSNDGSFDFEGIKITNKPYINDKDEQGYYIFILDIQASITTFNMKG</sequence>